<feature type="binding site" evidence="7">
    <location>
        <position position="17"/>
    </location>
    <ligand>
        <name>3-phosphoshikimate</name>
        <dbReference type="ChEBI" id="CHEBI:145989"/>
    </ligand>
</feature>
<keyword evidence="3 7" id="KW-0028">Amino-acid biosynthesis</keyword>
<feature type="binding site" evidence="7">
    <location>
        <position position="167"/>
    </location>
    <ligand>
        <name>phosphoenolpyruvate</name>
        <dbReference type="ChEBI" id="CHEBI:58702"/>
    </ligand>
</feature>
<keyword evidence="5 7" id="KW-0057">Aromatic amino acid biosynthesis</keyword>
<dbReference type="SUPFAM" id="SSF55205">
    <property type="entry name" value="EPT/RTPC-like"/>
    <property type="match status" value="1"/>
</dbReference>
<feature type="binding site" evidence="7">
    <location>
        <position position="16"/>
    </location>
    <ligand>
        <name>3-phosphoshikimate</name>
        <dbReference type="ChEBI" id="CHEBI:145989"/>
    </ligand>
</feature>
<dbReference type="RefSeq" id="WP_196610668.1">
    <property type="nucleotide sequence ID" value="NZ_VRYY01000742.1"/>
</dbReference>
<feature type="domain" description="Enolpyruvate transferase" evidence="8">
    <location>
        <begin position="9"/>
        <end position="444"/>
    </location>
</feature>
<feature type="binding site" evidence="7">
    <location>
        <position position="193"/>
    </location>
    <ligand>
        <name>3-phosphoshikimate</name>
        <dbReference type="ChEBI" id="CHEBI:145989"/>
    </ligand>
</feature>
<evidence type="ECO:0000256" key="2">
    <source>
        <dbReference type="ARBA" id="ARBA00009948"/>
    </source>
</evidence>
<dbReference type="PANTHER" id="PTHR21090">
    <property type="entry name" value="AROM/DEHYDROQUINATE SYNTHASE"/>
    <property type="match status" value="1"/>
</dbReference>
<dbReference type="EMBL" id="VRYY01000742">
    <property type="protein sequence ID" value="MBG3878846.1"/>
    <property type="molecule type" value="Genomic_DNA"/>
</dbReference>
<evidence type="ECO:0000256" key="1">
    <source>
        <dbReference type="ARBA" id="ARBA00004811"/>
    </source>
</evidence>
<gene>
    <name evidence="7" type="primary">aroA</name>
    <name evidence="9" type="ORF">FVW20_18040</name>
</gene>
<evidence type="ECO:0000256" key="4">
    <source>
        <dbReference type="ARBA" id="ARBA00022679"/>
    </source>
</evidence>
<feature type="binding site" evidence="7">
    <location>
        <position position="21"/>
    </location>
    <ligand>
        <name>3-phosphoshikimate</name>
        <dbReference type="ChEBI" id="CHEBI:145989"/>
    </ligand>
</feature>
<evidence type="ECO:0000313" key="10">
    <source>
        <dbReference type="Proteomes" id="UP001194469"/>
    </source>
</evidence>
<dbReference type="InterPro" id="IPR013792">
    <property type="entry name" value="RNA3'P_cycl/enolpyr_Trfase_a/b"/>
</dbReference>
<keyword evidence="7" id="KW-0963">Cytoplasm</keyword>
<proteinExistence type="inferred from homology"/>
<sequence>MESKRETVIVAAPPSKSVSHRMLIGAALAAGDSVVEHVLESRDIERTADILRAAGARIERQGDGRFAVSGVAGTPAGGFDAPVSCDVHESGTTCRLLTAVLAAGKGMFRIHGAPRMHERPIGELVDVLRGRGVRVTYEGREGCPPLLIDSDGMSGGATAIGLGESSQYLSGLLLAAPLTSGLTIEVSGDKVVSWPYVALTLQALEDFGIGFRVETRETPRGKWQADDWRMLREVRPGLVRFVVSPGVYRAGNYRVEGDWSNASYFLAAGAVGPRPVRVAGLRVDSLQGDRAMLDILGRMGARFERADNGVLVAPSSLTGVEVDMGHCPDLVPTVAATAAFAQGATTIRNVAHLRIKECDRLSAPAAELRKAGVRVEELDDGLIVHGSLRSGGPAPVIDEKVMPFLSYGDHRMAMSLALLGFAGVHVVLDDPACVAKSFPHFWNEWEKVRA</sequence>
<comment type="caution">
    <text evidence="9">The sequence shown here is derived from an EMBL/GenBank/DDBJ whole genome shotgun (WGS) entry which is preliminary data.</text>
</comment>
<reference evidence="9 10" key="1">
    <citation type="submission" date="2019-08" db="EMBL/GenBank/DDBJ databases">
        <authorList>
            <person name="Luo N."/>
        </authorList>
    </citation>
    <scope>NUCLEOTIDE SEQUENCE [LARGE SCALE GENOMIC DNA]</scope>
    <source>
        <strain evidence="9 10">NCIMB 9442</strain>
    </source>
</reference>
<evidence type="ECO:0000256" key="7">
    <source>
        <dbReference type="HAMAP-Rule" id="MF_00210"/>
    </source>
</evidence>
<feature type="binding site" evidence="7">
    <location>
        <position position="119"/>
    </location>
    <ligand>
        <name>phosphoenolpyruvate</name>
        <dbReference type="ChEBI" id="CHEBI:58702"/>
    </ligand>
</feature>
<feature type="binding site" evidence="7">
    <location>
        <position position="167"/>
    </location>
    <ligand>
        <name>3-phosphoshikimate</name>
        <dbReference type="ChEBI" id="CHEBI:145989"/>
    </ligand>
</feature>
<evidence type="ECO:0000256" key="6">
    <source>
        <dbReference type="ARBA" id="ARBA00044633"/>
    </source>
</evidence>
<feature type="binding site" evidence="7">
    <location>
        <position position="16"/>
    </location>
    <ligand>
        <name>phosphoenolpyruvate</name>
        <dbReference type="ChEBI" id="CHEBI:58702"/>
    </ligand>
</feature>
<dbReference type="InterPro" id="IPR001986">
    <property type="entry name" value="Enolpyruvate_Tfrase_dom"/>
</dbReference>
<feature type="active site" description="Proton acceptor" evidence="7">
    <location>
        <position position="329"/>
    </location>
</feature>
<organism evidence="9 10">
    <name type="scientific">Nitratidesulfovibrio oxamicus</name>
    <dbReference type="NCBI Taxonomy" id="32016"/>
    <lineage>
        <taxon>Bacteria</taxon>
        <taxon>Pseudomonadati</taxon>
        <taxon>Thermodesulfobacteriota</taxon>
        <taxon>Desulfovibrionia</taxon>
        <taxon>Desulfovibrionales</taxon>
        <taxon>Desulfovibrionaceae</taxon>
        <taxon>Nitratidesulfovibrio</taxon>
    </lineage>
</organism>
<feature type="binding site" evidence="7">
    <location>
        <position position="329"/>
    </location>
    <ligand>
        <name>3-phosphoshikimate</name>
        <dbReference type="ChEBI" id="CHEBI:145989"/>
    </ligand>
</feature>
<accession>A0ABS0J8Q3</accession>
<keyword evidence="10" id="KW-1185">Reference proteome</keyword>
<comment type="similarity">
    <text evidence="2 7">Belongs to the EPSP synthase family.</text>
</comment>
<protein>
    <recommendedName>
        <fullName evidence="7">3-phosphoshikimate 1-carboxyvinyltransferase</fullName>
        <ecNumber evidence="7">2.5.1.19</ecNumber>
    </recommendedName>
    <alternativeName>
        <fullName evidence="7">5-enolpyruvylshikimate-3-phosphate synthase</fullName>
        <shortName evidence="7">EPSP synthase</shortName>
        <shortName evidence="7">EPSPS</shortName>
    </alternativeName>
</protein>
<evidence type="ECO:0000313" key="9">
    <source>
        <dbReference type="EMBL" id="MBG3878846.1"/>
    </source>
</evidence>
<dbReference type="Gene3D" id="3.65.10.10">
    <property type="entry name" value="Enolpyruvate transferase domain"/>
    <property type="match status" value="2"/>
</dbReference>
<feature type="binding site" evidence="7">
    <location>
        <position position="411"/>
    </location>
    <ligand>
        <name>phosphoenolpyruvate</name>
        <dbReference type="ChEBI" id="CHEBI:58702"/>
    </ligand>
</feature>
<comment type="subcellular location">
    <subcellularLocation>
        <location evidence="7">Cytoplasm</location>
    </subcellularLocation>
</comment>
<dbReference type="Pfam" id="PF00275">
    <property type="entry name" value="EPSP_synthase"/>
    <property type="match status" value="1"/>
</dbReference>
<feature type="binding site" evidence="7">
    <location>
        <position position="91"/>
    </location>
    <ligand>
        <name>phosphoenolpyruvate</name>
        <dbReference type="ChEBI" id="CHEBI:58702"/>
    </ligand>
</feature>
<dbReference type="InterPro" id="IPR036968">
    <property type="entry name" value="Enolpyruvate_Tfrase_sf"/>
</dbReference>
<name>A0ABS0J8Q3_9BACT</name>
<dbReference type="Proteomes" id="UP001194469">
    <property type="component" value="Unassembled WGS sequence"/>
</dbReference>
<feature type="binding site" evidence="7">
    <location>
        <position position="356"/>
    </location>
    <ligand>
        <name>3-phosphoshikimate</name>
        <dbReference type="ChEBI" id="CHEBI:145989"/>
    </ligand>
</feature>
<dbReference type="PANTHER" id="PTHR21090:SF5">
    <property type="entry name" value="PENTAFUNCTIONAL AROM POLYPEPTIDE"/>
    <property type="match status" value="1"/>
</dbReference>
<comment type="caution">
    <text evidence="7">Lacks conserved residue(s) required for the propagation of feature annotation.</text>
</comment>
<comment type="catalytic activity">
    <reaction evidence="6">
        <text>3-phosphoshikimate + phosphoenolpyruvate = 5-O-(1-carboxyvinyl)-3-phosphoshikimate + phosphate</text>
        <dbReference type="Rhea" id="RHEA:21256"/>
        <dbReference type="ChEBI" id="CHEBI:43474"/>
        <dbReference type="ChEBI" id="CHEBI:57701"/>
        <dbReference type="ChEBI" id="CHEBI:58702"/>
        <dbReference type="ChEBI" id="CHEBI:145989"/>
        <dbReference type="EC" id="2.5.1.19"/>
    </reaction>
    <physiologicalReaction direction="left-to-right" evidence="6">
        <dbReference type="Rhea" id="RHEA:21257"/>
    </physiologicalReaction>
</comment>
<feature type="binding site" evidence="7">
    <location>
        <position position="360"/>
    </location>
    <ligand>
        <name>phosphoenolpyruvate</name>
        <dbReference type="ChEBI" id="CHEBI:58702"/>
    </ligand>
</feature>
<evidence type="ECO:0000256" key="3">
    <source>
        <dbReference type="ARBA" id="ARBA00022605"/>
    </source>
</evidence>
<dbReference type="InterPro" id="IPR006264">
    <property type="entry name" value="EPSP_synthase"/>
</dbReference>
<evidence type="ECO:0000259" key="8">
    <source>
        <dbReference type="Pfam" id="PF00275"/>
    </source>
</evidence>
<feature type="binding site" evidence="7">
    <location>
        <position position="165"/>
    </location>
    <ligand>
        <name>3-phosphoshikimate</name>
        <dbReference type="ChEBI" id="CHEBI:145989"/>
    </ligand>
</feature>
<comment type="subunit">
    <text evidence="7">Monomer.</text>
</comment>
<keyword evidence="4 7" id="KW-0808">Transferase</keyword>
<comment type="pathway">
    <text evidence="1 7">Metabolic intermediate biosynthesis; chorismate biosynthesis; chorismate from D-erythrose 4-phosphate and phosphoenolpyruvate: step 6/7.</text>
</comment>
<evidence type="ECO:0000256" key="5">
    <source>
        <dbReference type="ARBA" id="ARBA00023141"/>
    </source>
</evidence>
<dbReference type="PIRSF" id="PIRSF000505">
    <property type="entry name" value="EPSPS"/>
    <property type="match status" value="1"/>
</dbReference>
<dbReference type="CDD" id="cd01556">
    <property type="entry name" value="EPSP_synthase"/>
    <property type="match status" value="1"/>
</dbReference>
<feature type="binding site" evidence="7">
    <location>
        <position position="166"/>
    </location>
    <ligand>
        <name>3-phosphoshikimate</name>
        <dbReference type="ChEBI" id="CHEBI:145989"/>
    </ligand>
</feature>
<feature type="binding site" evidence="7">
    <location>
        <position position="436"/>
    </location>
    <ligand>
        <name>phosphoenolpyruvate</name>
        <dbReference type="ChEBI" id="CHEBI:58702"/>
    </ligand>
</feature>
<comment type="function">
    <text evidence="7">Catalyzes the transfer of the enolpyruvyl moiety of phosphoenolpyruvate (PEP) to the 5-hydroxyl of shikimate-3-phosphate (S3P) to produce enolpyruvyl shikimate-3-phosphate and inorganic phosphate.</text>
</comment>
<dbReference type="EC" id="2.5.1.19" evidence="7"/>
<dbReference type="HAMAP" id="MF_00210">
    <property type="entry name" value="EPSP_synth"/>
    <property type="match status" value="1"/>
</dbReference>